<dbReference type="Pfam" id="PF11536">
    <property type="entry name" value="DUF3226"/>
    <property type="match status" value="1"/>
</dbReference>
<evidence type="ECO:0000256" key="1">
    <source>
        <dbReference type="SAM" id="MobiDB-lite"/>
    </source>
</evidence>
<organism evidence="2 3">
    <name type="scientific">Quadrisphaera granulorum</name>
    <dbReference type="NCBI Taxonomy" id="317664"/>
    <lineage>
        <taxon>Bacteria</taxon>
        <taxon>Bacillati</taxon>
        <taxon>Actinomycetota</taxon>
        <taxon>Actinomycetes</taxon>
        <taxon>Kineosporiales</taxon>
        <taxon>Kineosporiaceae</taxon>
        <taxon>Quadrisphaera</taxon>
    </lineage>
</organism>
<dbReference type="Proteomes" id="UP000245469">
    <property type="component" value="Unassembled WGS sequence"/>
</dbReference>
<keyword evidence="3" id="KW-1185">Reference proteome</keyword>
<evidence type="ECO:0000313" key="2">
    <source>
        <dbReference type="EMBL" id="PWJ52997.1"/>
    </source>
</evidence>
<dbReference type="EMBL" id="QGDQ01000015">
    <property type="protein sequence ID" value="PWJ52997.1"/>
    <property type="molecule type" value="Genomic_DNA"/>
</dbReference>
<protein>
    <submittedName>
        <fullName evidence="2">Uncharacterized protein</fullName>
    </submittedName>
</protein>
<accession>A0A316ASB6</accession>
<dbReference type="RefSeq" id="WP_109774856.1">
    <property type="nucleotide sequence ID" value="NZ_QGDQ01000015.1"/>
</dbReference>
<name>A0A316ASB6_9ACTN</name>
<dbReference type="InterPro" id="IPR024508">
    <property type="entry name" value="DUF3226"/>
</dbReference>
<evidence type="ECO:0000313" key="3">
    <source>
        <dbReference type="Proteomes" id="UP000245469"/>
    </source>
</evidence>
<feature type="compositionally biased region" description="Basic and acidic residues" evidence="1">
    <location>
        <begin position="223"/>
        <end position="232"/>
    </location>
</feature>
<dbReference type="AlphaFoldDB" id="A0A316ASB6"/>
<proteinExistence type="predicted"/>
<comment type="caution">
    <text evidence="2">The sequence shown here is derived from an EMBL/GenBank/DDBJ whole genome shotgun (WGS) entry which is preliminary data.</text>
</comment>
<feature type="region of interest" description="Disordered" evidence="1">
    <location>
        <begin position="219"/>
        <end position="238"/>
    </location>
</feature>
<sequence length="238" mass="24849">MRLGIFTARYTPFPAPEPTRFDTAALALVEGADDLYLTAAVAEEVGVPSLLIIDMTGKDTDWGSALRAMARAPEFATNVRAIALLRDADANPEGAFASCTGALRRADLPLPEQPGGWAASDTLAAGVFVLPGGGAQGALEQLLAEVPAHPSAFKEAMAFVRASTLASAPRSRLLKGALQAYLATFPKTPKNVGMGIAHGAFDIRGDALAPLRQFVADLGTRSGEVRQPERPSDGSPCH</sequence>
<gene>
    <name evidence="2" type="ORF">BXY45_11514</name>
</gene>
<reference evidence="2 3" key="1">
    <citation type="submission" date="2018-03" db="EMBL/GenBank/DDBJ databases">
        <title>Genomic Encyclopedia of Archaeal and Bacterial Type Strains, Phase II (KMG-II): from individual species to whole genera.</title>
        <authorList>
            <person name="Goeker M."/>
        </authorList>
    </citation>
    <scope>NUCLEOTIDE SEQUENCE [LARGE SCALE GENOMIC DNA]</scope>
    <source>
        <strain evidence="2 3">DSM 44889</strain>
    </source>
</reference>